<protein>
    <submittedName>
        <fullName evidence="3">T9SS type A sorting domain-containing protein</fullName>
    </submittedName>
</protein>
<evidence type="ECO:0000259" key="2">
    <source>
        <dbReference type="Pfam" id="PF18962"/>
    </source>
</evidence>
<organism evidence="3 4">
    <name type="scientific">Adhaeribacter soli</name>
    <dbReference type="NCBI Taxonomy" id="2607655"/>
    <lineage>
        <taxon>Bacteria</taxon>
        <taxon>Pseudomonadati</taxon>
        <taxon>Bacteroidota</taxon>
        <taxon>Cytophagia</taxon>
        <taxon>Cytophagales</taxon>
        <taxon>Hymenobacteraceae</taxon>
        <taxon>Adhaeribacter</taxon>
    </lineage>
</organism>
<reference evidence="3 4" key="1">
    <citation type="submission" date="2019-09" db="EMBL/GenBank/DDBJ databases">
        <title>Genome sequence of Adhaeribacter sp. M2.</title>
        <authorList>
            <person name="Srinivasan S."/>
        </authorList>
    </citation>
    <scope>NUCLEOTIDE SEQUENCE [LARGE SCALE GENOMIC DNA]</scope>
    <source>
        <strain evidence="3 4">M2</strain>
    </source>
</reference>
<accession>A0A5N1J1T2</accession>
<dbReference type="Proteomes" id="UP000326570">
    <property type="component" value="Unassembled WGS sequence"/>
</dbReference>
<feature type="signal peptide" evidence="1">
    <location>
        <begin position="1"/>
        <end position="18"/>
    </location>
</feature>
<evidence type="ECO:0000256" key="1">
    <source>
        <dbReference type="SAM" id="SignalP"/>
    </source>
</evidence>
<gene>
    <name evidence="3" type="ORF">F0P94_06670</name>
</gene>
<keyword evidence="1" id="KW-0732">Signal</keyword>
<name>A0A5N1J1T2_9BACT</name>
<dbReference type="InterPro" id="IPR030916">
    <property type="entry name" value="ELWxxDGT_rpt"/>
</dbReference>
<evidence type="ECO:0000313" key="4">
    <source>
        <dbReference type="Proteomes" id="UP000326570"/>
    </source>
</evidence>
<dbReference type="RefSeq" id="WP_150903082.1">
    <property type="nucleotide sequence ID" value="NZ_VTWT01000003.1"/>
</dbReference>
<dbReference type="NCBIfam" id="TIGR04534">
    <property type="entry name" value="ELWxxDGT_rpt"/>
    <property type="match status" value="2"/>
</dbReference>
<dbReference type="NCBIfam" id="TIGR04183">
    <property type="entry name" value="Por_Secre_tail"/>
    <property type="match status" value="1"/>
</dbReference>
<dbReference type="AlphaFoldDB" id="A0A5N1J1T2"/>
<dbReference type="EMBL" id="VTWT01000003">
    <property type="protein sequence ID" value="KAA9340027.1"/>
    <property type="molecule type" value="Genomic_DNA"/>
</dbReference>
<proteinExistence type="predicted"/>
<comment type="caution">
    <text evidence="3">The sequence shown here is derived from an EMBL/GenBank/DDBJ whole genome shotgun (WGS) entry which is preliminary data.</text>
</comment>
<evidence type="ECO:0000313" key="3">
    <source>
        <dbReference type="EMBL" id="KAA9340027.1"/>
    </source>
</evidence>
<dbReference type="InterPro" id="IPR026444">
    <property type="entry name" value="Secre_tail"/>
</dbReference>
<sequence>MKKLLLGLMTCIVFPAMAQMPVLVKDINTTSFFSDSDPGSFIEYNGKTYFSADDGINGEELWVTDGTTAGTMMVKDVNPGASHALVVPIIVFNGKLYFSASTSAGRELWYTDGTAAGTQMLADIKPGNGSSSMHSFFIAGNKLYFRADNGVNGDEYWVTDGTSAGTKMIKDINPGAGGQEASVKGIAYQNKFYFYGYDATLKRQLWVTDGTTAGTIMLTPPTANNNNTLIDYDMIVFNNKLYFTFHTSAPFQTDDVELWVTDGTVAGTQLFKDLAPGSSSGWPSHFHIFNNKLLFLSLTYTSTYRVLMSSDGIAAGTVVITPLDVLGAKENWTPWNGKLYFEGSATQGNRELYVTDGTAAGTYMIKDINPGSSTSGIENITVAGNKLFFSAITATNGVELWVSDGTGPGTQLVKDINPGTNGAIVQNLNYFNNKLYFTARQSQTDFQLFETDGTTAGTRIVSPANATVTMSPLAPTSFGGRPGVMKVANNNLYFSANYTNAGFELYKIGGTVSSTGKPVNDQAITIYPNPVTEKLHLNLPESSTTKHLTATIINATGQTVLKSNLSEKAIDVQLLAPGIYYLVVTDNQRGTAYQKTFVKQ</sequence>
<feature type="domain" description="Secretion system C-terminal sorting" evidence="2">
    <location>
        <begin position="526"/>
        <end position="597"/>
    </location>
</feature>
<keyword evidence="4" id="KW-1185">Reference proteome</keyword>
<dbReference type="Pfam" id="PF18962">
    <property type="entry name" value="Por_Secre_tail"/>
    <property type="match status" value="1"/>
</dbReference>
<feature type="chain" id="PRO_5025004386" evidence="1">
    <location>
        <begin position="19"/>
        <end position="600"/>
    </location>
</feature>